<evidence type="ECO:0000313" key="2">
    <source>
        <dbReference type="Proteomes" id="UP001149860"/>
    </source>
</evidence>
<name>A0ACD5DHE5_9LACO</name>
<protein>
    <submittedName>
        <fullName evidence="1">Exonuclease SbcCD subunit D</fullName>
    </submittedName>
</protein>
<keyword evidence="1" id="KW-0540">Nuclease</keyword>
<reference evidence="1" key="1">
    <citation type="submission" date="2024-08" db="EMBL/GenBank/DDBJ databases">
        <title>Lentilactobacillus sp. nov., isolated from tree bark.</title>
        <authorList>
            <person name="Phuengjayaem S."/>
            <person name="Tanasupawat S."/>
        </authorList>
    </citation>
    <scope>NUCLEOTIDE SEQUENCE</scope>
    <source>
        <strain evidence="1">SPB1-3</strain>
    </source>
</reference>
<keyword evidence="2" id="KW-1185">Reference proteome</keyword>
<evidence type="ECO:0000313" key="1">
    <source>
        <dbReference type="EMBL" id="XFD40581.1"/>
    </source>
</evidence>
<proteinExistence type="predicted"/>
<dbReference type="EMBL" id="CP168151">
    <property type="protein sequence ID" value="XFD40581.1"/>
    <property type="molecule type" value="Genomic_DNA"/>
</dbReference>
<keyword evidence="1" id="KW-0378">Hydrolase</keyword>
<sequence length="409" mass="45956">MKFIHAADIHLDSPFSGLIQKSNLPAKLETAIKESTFNSFKQIVADAISNEVDFVIIAGDLFDRNERSIAADAFINDQFKLLDERNIPVFLIFGNHDFFNFDNKTLSYPDNVHVFSNEVTTKEITLDNGQTVDLSGFSFKNQWIHESYADSFPVKGNSDWAIGIMHGSADSIDSPEANYAPFSVGQLESKHYDYWALGHIHKRQSLNDAKTINYSGNSQGRSINESGDKGYLLVSSQGDKLVPEFKKTAVIDWQLLTIDVDNLDTNQIVETTMSRLAELQLTTTTLVRVVFKTERPNAEISMNINNGDLLAVIQSANSKELSSLYAFVVSLKYQVNDSKIDTPLDQEFFDQATTDVLNGQTIDEYKNLFGNYDFILDDLNNSESVDEILQTSQQLISEKVNYGQEDTEN</sequence>
<accession>A0ACD5DHE5</accession>
<dbReference type="Proteomes" id="UP001149860">
    <property type="component" value="Chromosome"/>
</dbReference>
<organism evidence="1 2">
    <name type="scientific">Lentilactobacillus terminaliae</name>
    <dbReference type="NCBI Taxonomy" id="3003483"/>
    <lineage>
        <taxon>Bacteria</taxon>
        <taxon>Bacillati</taxon>
        <taxon>Bacillota</taxon>
        <taxon>Bacilli</taxon>
        <taxon>Lactobacillales</taxon>
        <taxon>Lactobacillaceae</taxon>
        <taxon>Lentilactobacillus</taxon>
    </lineage>
</organism>
<keyword evidence="1" id="KW-0269">Exonuclease</keyword>
<gene>
    <name evidence="1" type="ORF">O0236_004580</name>
</gene>